<sequence>MDLGESEFRHREKNAFTYQYAAPELIRQNYVRKFSDLWALGAALFELFCAQSLIDTGNPRADSNGDEPGFQKNFVESFVLQHQASKNMMEIVEHISPRGQEIAQYSHLDLVRELPQQQATPN</sequence>
<keyword evidence="3" id="KW-1185">Reference proteome</keyword>
<dbReference type="InterPro" id="IPR000719">
    <property type="entry name" value="Prot_kinase_dom"/>
</dbReference>
<dbReference type="Pfam" id="PF00069">
    <property type="entry name" value="Pkinase"/>
    <property type="match status" value="1"/>
</dbReference>
<gene>
    <name evidence="2" type="ORF">AFUS01_LOCUS40186</name>
</gene>
<accession>A0A8J2LET6</accession>
<proteinExistence type="predicted"/>
<comment type="caution">
    <text evidence="2">The sequence shown here is derived from an EMBL/GenBank/DDBJ whole genome shotgun (WGS) entry which is preliminary data.</text>
</comment>
<reference evidence="2" key="1">
    <citation type="submission" date="2021-06" db="EMBL/GenBank/DDBJ databases">
        <authorList>
            <person name="Hodson N. C."/>
            <person name="Mongue J. A."/>
            <person name="Jaron S. K."/>
        </authorList>
    </citation>
    <scope>NUCLEOTIDE SEQUENCE</scope>
</reference>
<dbReference type="GO" id="GO:0005524">
    <property type="term" value="F:ATP binding"/>
    <property type="evidence" value="ECO:0007669"/>
    <property type="project" value="InterPro"/>
</dbReference>
<protein>
    <recommendedName>
        <fullName evidence="1">Protein kinase domain-containing protein</fullName>
    </recommendedName>
</protein>
<dbReference type="AlphaFoldDB" id="A0A8J2LET6"/>
<name>A0A8J2LET6_9HEXA</name>
<dbReference type="GO" id="GO:0004672">
    <property type="term" value="F:protein kinase activity"/>
    <property type="evidence" value="ECO:0007669"/>
    <property type="project" value="InterPro"/>
</dbReference>
<dbReference type="EMBL" id="CAJVCH010555569">
    <property type="protein sequence ID" value="CAG7830381.1"/>
    <property type="molecule type" value="Genomic_DNA"/>
</dbReference>
<dbReference type="Proteomes" id="UP000708208">
    <property type="component" value="Unassembled WGS sequence"/>
</dbReference>
<evidence type="ECO:0000313" key="3">
    <source>
        <dbReference type="Proteomes" id="UP000708208"/>
    </source>
</evidence>
<feature type="domain" description="Protein kinase" evidence="1">
    <location>
        <begin position="1"/>
        <end position="122"/>
    </location>
</feature>
<evidence type="ECO:0000313" key="2">
    <source>
        <dbReference type="EMBL" id="CAG7830381.1"/>
    </source>
</evidence>
<organism evidence="2 3">
    <name type="scientific">Allacma fusca</name>
    <dbReference type="NCBI Taxonomy" id="39272"/>
    <lineage>
        <taxon>Eukaryota</taxon>
        <taxon>Metazoa</taxon>
        <taxon>Ecdysozoa</taxon>
        <taxon>Arthropoda</taxon>
        <taxon>Hexapoda</taxon>
        <taxon>Collembola</taxon>
        <taxon>Symphypleona</taxon>
        <taxon>Sminthuridae</taxon>
        <taxon>Allacma</taxon>
    </lineage>
</organism>
<evidence type="ECO:0000259" key="1">
    <source>
        <dbReference type="PROSITE" id="PS50011"/>
    </source>
</evidence>
<dbReference type="PROSITE" id="PS50011">
    <property type="entry name" value="PROTEIN_KINASE_DOM"/>
    <property type="match status" value="1"/>
</dbReference>